<gene>
    <name evidence="2" type="ORF">D5H75_34050</name>
</gene>
<evidence type="ECO:0000313" key="3">
    <source>
        <dbReference type="Proteomes" id="UP000265768"/>
    </source>
</evidence>
<feature type="transmembrane region" description="Helical" evidence="1">
    <location>
        <begin position="207"/>
        <end position="229"/>
    </location>
</feature>
<dbReference type="EMBL" id="QZEY01000020">
    <property type="protein sequence ID" value="RJL23005.1"/>
    <property type="molecule type" value="Genomic_DNA"/>
</dbReference>
<keyword evidence="3" id="KW-1185">Reference proteome</keyword>
<name>A0A3A4A3I2_9ACTN</name>
<feature type="transmembrane region" description="Helical" evidence="1">
    <location>
        <begin position="146"/>
        <end position="167"/>
    </location>
</feature>
<feature type="transmembrane region" description="Helical" evidence="1">
    <location>
        <begin position="118"/>
        <end position="139"/>
    </location>
</feature>
<sequence>MTLLEARYRRVLRLLPAHYRAEREEEMVDAFLEGAADLDEDEAHPRWSEVLSVAALAVRVRLGGAGSTARGAAWGEAVRLAAVAGLFLNAMTAAQGLAAEALVRAGVIGPVPEEFRAVTTLGVLATAAGVAWVAAFAALARGRLRVAKAAAVLGLVPLPVEVVRQVIGGVPAVWVLSILLMGLVGVIPVLALLAGYHRDAAAPRLHWAMPLAPPAAGLLAVVAILALAGSPTRPTWVVAWLDLPGLGFLALAGLSVWHARTGRTASPAWPLALALLAFTTLASRLGTIAVSLSVGAPGDPLLAGAAVQAGVLLALGLVLLGLGRRALPSPAPAVRL</sequence>
<dbReference type="RefSeq" id="WP_119930703.1">
    <property type="nucleotide sequence ID" value="NZ_QZEY01000020.1"/>
</dbReference>
<proteinExistence type="predicted"/>
<keyword evidence="1" id="KW-0812">Transmembrane</keyword>
<feature type="transmembrane region" description="Helical" evidence="1">
    <location>
        <begin position="77"/>
        <end position="98"/>
    </location>
</feature>
<dbReference type="OrthoDB" id="5198790at2"/>
<keyword evidence="1" id="KW-1133">Transmembrane helix</keyword>
<evidence type="ECO:0000313" key="2">
    <source>
        <dbReference type="EMBL" id="RJL23005.1"/>
    </source>
</evidence>
<feature type="transmembrane region" description="Helical" evidence="1">
    <location>
        <begin position="269"/>
        <end position="295"/>
    </location>
</feature>
<reference evidence="2 3" key="1">
    <citation type="submission" date="2018-09" db="EMBL/GenBank/DDBJ databases">
        <title>YIM 75507 draft genome.</title>
        <authorList>
            <person name="Tang S."/>
            <person name="Feng Y."/>
        </authorList>
    </citation>
    <scope>NUCLEOTIDE SEQUENCE [LARGE SCALE GENOMIC DNA]</scope>
    <source>
        <strain evidence="2 3">YIM 75507</strain>
    </source>
</reference>
<dbReference type="AlphaFoldDB" id="A0A3A4A3I2"/>
<dbReference type="Proteomes" id="UP000265768">
    <property type="component" value="Unassembled WGS sequence"/>
</dbReference>
<evidence type="ECO:0000256" key="1">
    <source>
        <dbReference type="SAM" id="Phobius"/>
    </source>
</evidence>
<feature type="transmembrane region" description="Helical" evidence="1">
    <location>
        <begin position="301"/>
        <end position="322"/>
    </location>
</feature>
<feature type="transmembrane region" description="Helical" evidence="1">
    <location>
        <begin position="173"/>
        <end position="195"/>
    </location>
</feature>
<feature type="transmembrane region" description="Helical" evidence="1">
    <location>
        <begin position="235"/>
        <end position="257"/>
    </location>
</feature>
<comment type="caution">
    <text evidence="2">The sequence shown here is derived from an EMBL/GenBank/DDBJ whole genome shotgun (WGS) entry which is preliminary data.</text>
</comment>
<protein>
    <submittedName>
        <fullName evidence="2">Uncharacterized protein</fullName>
    </submittedName>
</protein>
<organism evidence="2 3">
    <name type="scientific">Bailinhaonella thermotolerans</name>
    <dbReference type="NCBI Taxonomy" id="1070861"/>
    <lineage>
        <taxon>Bacteria</taxon>
        <taxon>Bacillati</taxon>
        <taxon>Actinomycetota</taxon>
        <taxon>Actinomycetes</taxon>
        <taxon>Streptosporangiales</taxon>
        <taxon>Streptosporangiaceae</taxon>
        <taxon>Bailinhaonella</taxon>
    </lineage>
</organism>
<keyword evidence="1" id="KW-0472">Membrane</keyword>
<accession>A0A3A4A3I2</accession>